<dbReference type="InterPro" id="IPR021190">
    <property type="entry name" value="Pept_M10A"/>
</dbReference>
<keyword evidence="3" id="KW-0378">Hydrolase</keyword>
<dbReference type="GO" id="GO:0008270">
    <property type="term" value="F:zinc ion binding"/>
    <property type="evidence" value="ECO:0007669"/>
    <property type="project" value="InterPro"/>
</dbReference>
<dbReference type="Gene3D" id="3.40.390.10">
    <property type="entry name" value="Collagenase (Catalytic Domain)"/>
    <property type="match status" value="1"/>
</dbReference>
<dbReference type="GO" id="GO:0031012">
    <property type="term" value="C:extracellular matrix"/>
    <property type="evidence" value="ECO:0007669"/>
    <property type="project" value="InterPro"/>
</dbReference>
<dbReference type="GO" id="GO:0006508">
    <property type="term" value="P:proteolysis"/>
    <property type="evidence" value="ECO:0007669"/>
    <property type="project" value="UniProtKB-KW"/>
</dbReference>
<feature type="binding site" description="in inhibited form" evidence="6">
    <location>
        <position position="94"/>
    </location>
    <ligand>
        <name>Zn(2+)</name>
        <dbReference type="ChEBI" id="CHEBI:29105"/>
        <label>2</label>
        <note>catalytic</note>
    </ligand>
</feature>
<dbReference type="GO" id="GO:0030198">
    <property type="term" value="P:extracellular matrix organization"/>
    <property type="evidence" value="ECO:0007669"/>
    <property type="project" value="TreeGrafter"/>
</dbReference>
<dbReference type="SMART" id="SM00235">
    <property type="entry name" value="ZnMc"/>
    <property type="match status" value="1"/>
</dbReference>
<keyword evidence="2 6" id="KW-0479">Metal-binding</keyword>
<evidence type="ECO:0000256" key="1">
    <source>
        <dbReference type="ARBA" id="ARBA00022670"/>
    </source>
</evidence>
<evidence type="ECO:0000256" key="3">
    <source>
        <dbReference type="ARBA" id="ARBA00022801"/>
    </source>
</evidence>
<feature type="binding site" evidence="6">
    <location>
        <position position="181"/>
    </location>
    <ligand>
        <name>Ca(2+)</name>
        <dbReference type="ChEBI" id="CHEBI:29108"/>
        <label>1</label>
    </ligand>
</feature>
<evidence type="ECO:0000256" key="5">
    <source>
        <dbReference type="PIRSR" id="PIRSR621190-1"/>
    </source>
</evidence>
<dbReference type="InterPro" id="IPR001818">
    <property type="entry name" value="Pept_M10_metallopeptidase"/>
</dbReference>
<sequence length="247" mass="27888">MYQKALPKGDIYTTTVRTQAKPIGGHSFKSLQHLEGSIKGQTVKGLHEIKHYLSAFDYLKLNHSIGLSKYDHASVKDKDELDSSTLDKMMTPRCGETDDGNMSPNYALYNGKPKWDKNYLIYTFDSSVKPEGFEEWIKHTQFTFAEGRPSSTFDIVIGYYRGFFAHAFPPTMGKMHFDADENWSIDKPNGDQIDLVSVATHEIGHILGLQHSTDVNAVMYPFLNFGMTKRELSLDDIDGMLALYGTP</sequence>
<keyword evidence="9" id="KW-1185">Reference proteome</keyword>
<evidence type="ECO:0000313" key="8">
    <source>
        <dbReference type="EMBL" id="KAK4568306.1"/>
    </source>
</evidence>
<feature type="binding site" evidence="6">
    <location>
        <position position="219"/>
    </location>
    <ligand>
        <name>Zn(2+)</name>
        <dbReference type="ChEBI" id="CHEBI:29105"/>
        <label>2</label>
        <note>catalytic</note>
    </ligand>
</feature>
<dbReference type="SUPFAM" id="SSF55486">
    <property type="entry name" value="Metalloproteases ('zincins'), catalytic domain"/>
    <property type="match status" value="1"/>
</dbReference>
<dbReference type="Pfam" id="PF00413">
    <property type="entry name" value="Peptidase_M10"/>
    <property type="match status" value="1"/>
</dbReference>
<evidence type="ECO:0000313" key="9">
    <source>
        <dbReference type="Proteomes" id="UP001324115"/>
    </source>
</evidence>
<keyword evidence="4 6" id="KW-0862">Zinc</keyword>
<keyword evidence="1" id="KW-0645">Protease</keyword>
<dbReference type="PANTHER" id="PTHR10201">
    <property type="entry name" value="MATRIX METALLOPROTEINASE"/>
    <property type="match status" value="1"/>
</dbReference>
<dbReference type="InterPro" id="IPR024079">
    <property type="entry name" value="MetalloPept_cat_dom_sf"/>
</dbReference>
<evidence type="ECO:0000259" key="7">
    <source>
        <dbReference type="SMART" id="SM00235"/>
    </source>
</evidence>
<feature type="binding site" evidence="6">
    <location>
        <position position="201"/>
    </location>
    <ligand>
        <name>Zn(2+)</name>
        <dbReference type="ChEBI" id="CHEBI:29105"/>
        <label>2</label>
        <note>catalytic</note>
    </ligand>
</feature>
<feature type="binding site" evidence="6">
    <location>
        <position position="125"/>
    </location>
    <ligand>
        <name>Ca(2+)</name>
        <dbReference type="ChEBI" id="CHEBI:29108"/>
        <label>1</label>
    </ligand>
</feature>
<name>A0AAN7EEJ5_QUERU</name>
<feature type="binding site" evidence="6">
    <location>
        <position position="181"/>
    </location>
    <ligand>
        <name>Ca(2+)</name>
        <dbReference type="ChEBI" id="CHEBI:29108"/>
        <label>3</label>
    </ligand>
</feature>
<gene>
    <name evidence="8" type="ORF">RGQ29_003905</name>
</gene>
<feature type="binding site" evidence="6">
    <location>
        <position position="211"/>
    </location>
    <ligand>
        <name>Zn(2+)</name>
        <dbReference type="ChEBI" id="CHEBI:29105"/>
        <label>2</label>
        <note>catalytic</note>
    </ligand>
</feature>
<feature type="active site" evidence="5">
    <location>
        <position position="202"/>
    </location>
</feature>
<protein>
    <recommendedName>
        <fullName evidence="7">Peptidase metallopeptidase domain-containing protein</fullName>
    </recommendedName>
</protein>
<dbReference type="PANTHER" id="PTHR10201:SF268">
    <property type="entry name" value="PEPTIDASE METALLOPEPTIDASE DOMAIN-CONTAINING PROTEIN"/>
    <property type="match status" value="1"/>
</dbReference>
<dbReference type="GO" id="GO:0004222">
    <property type="term" value="F:metalloendopeptidase activity"/>
    <property type="evidence" value="ECO:0007669"/>
    <property type="project" value="InterPro"/>
</dbReference>
<evidence type="ECO:0000256" key="2">
    <source>
        <dbReference type="ARBA" id="ARBA00022723"/>
    </source>
</evidence>
<proteinExistence type="predicted"/>
<dbReference type="PRINTS" id="PR00138">
    <property type="entry name" value="MATRIXIN"/>
</dbReference>
<comment type="caution">
    <text evidence="8">The sequence shown here is derived from an EMBL/GenBank/DDBJ whole genome shotgun (WGS) entry which is preliminary data.</text>
</comment>
<dbReference type="GO" id="GO:0030574">
    <property type="term" value="P:collagen catabolic process"/>
    <property type="evidence" value="ECO:0007669"/>
    <property type="project" value="TreeGrafter"/>
</dbReference>
<dbReference type="InterPro" id="IPR006026">
    <property type="entry name" value="Peptidase_Metallo"/>
</dbReference>
<dbReference type="Proteomes" id="UP001324115">
    <property type="component" value="Unassembled WGS sequence"/>
</dbReference>
<dbReference type="EMBL" id="JAXUIC010000010">
    <property type="protein sequence ID" value="KAK4568306.1"/>
    <property type="molecule type" value="Genomic_DNA"/>
</dbReference>
<feature type="binding site" evidence="6">
    <location>
        <position position="176"/>
    </location>
    <ligand>
        <name>Zn(2+)</name>
        <dbReference type="ChEBI" id="CHEBI:29105"/>
        <label>1</label>
    </ligand>
</feature>
<comment type="cofactor">
    <cofactor evidence="6">
        <name>Zn(2+)</name>
        <dbReference type="ChEBI" id="CHEBI:29105"/>
    </cofactor>
    <text evidence="6">Binds 2 Zn(2+) ions per subunit.</text>
</comment>
<organism evidence="8 9">
    <name type="scientific">Quercus rubra</name>
    <name type="common">Northern red oak</name>
    <name type="synonym">Quercus borealis</name>
    <dbReference type="NCBI Taxonomy" id="3512"/>
    <lineage>
        <taxon>Eukaryota</taxon>
        <taxon>Viridiplantae</taxon>
        <taxon>Streptophyta</taxon>
        <taxon>Embryophyta</taxon>
        <taxon>Tracheophyta</taxon>
        <taxon>Spermatophyta</taxon>
        <taxon>Magnoliopsida</taxon>
        <taxon>eudicotyledons</taxon>
        <taxon>Gunneridae</taxon>
        <taxon>Pentapetalae</taxon>
        <taxon>rosids</taxon>
        <taxon>fabids</taxon>
        <taxon>Fagales</taxon>
        <taxon>Fagaceae</taxon>
        <taxon>Quercus</taxon>
    </lineage>
</organism>
<reference evidence="8 9" key="1">
    <citation type="journal article" date="2023" name="G3 (Bethesda)">
        <title>A haplotype-resolved chromosome-scale genome for Quercus rubra L. provides insights into the genetics of adaptive traits for red oak species.</title>
        <authorList>
            <person name="Kapoor B."/>
            <person name="Jenkins J."/>
            <person name="Schmutz J."/>
            <person name="Zhebentyayeva T."/>
            <person name="Kuelheim C."/>
            <person name="Coggeshall M."/>
            <person name="Heim C."/>
            <person name="Lasky J.R."/>
            <person name="Leites L."/>
            <person name="Islam-Faridi N."/>
            <person name="Romero-Severson J."/>
            <person name="DeLeo V.L."/>
            <person name="Lucas S.M."/>
            <person name="Lazic D."/>
            <person name="Gailing O."/>
            <person name="Carlson J."/>
            <person name="Staton M."/>
        </authorList>
    </citation>
    <scope>NUCLEOTIDE SEQUENCE [LARGE SCALE GENOMIC DNA]</scope>
    <source>
        <strain evidence="8">Pseudo-F2</strain>
    </source>
</reference>
<keyword evidence="6" id="KW-0106">Calcium</keyword>
<feature type="binding site" evidence="6">
    <location>
        <position position="166"/>
    </location>
    <ligand>
        <name>Zn(2+)</name>
        <dbReference type="ChEBI" id="CHEBI:29105"/>
        <label>1</label>
    </ligand>
</feature>
<dbReference type="AlphaFoldDB" id="A0AAN7EEJ5"/>
<comment type="cofactor">
    <cofactor evidence="6">
        <name>Ca(2+)</name>
        <dbReference type="ChEBI" id="CHEBI:29108"/>
    </cofactor>
    <text evidence="6">Can bind about 5 Ca(2+) ions per subunit.</text>
</comment>
<accession>A0AAN7EEJ5</accession>
<evidence type="ECO:0000256" key="6">
    <source>
        <dbReference type="PIRSR" id="PIRSR621190-2"/>
    </source>
</evidence>
<feature type="binding site" evidence="6">
    <location>
        <position position="205"/>
    </location>
    <ligand>
        <name>Zn(2+)</name>
        <dbReference type="ChEBI" id="CHEBI:29105"/>
        <label>2</label>
        <note>catalytic</note>
    </ligand>
</feature>
<feature type="binding site" evidence="6">
    <location>
        <position position="154"/>
    </location>
    <ligand>
        <name>Ca(2+)</name>
        <dbReference type="ChEBI" id="CHEBI:29108"/>
        <label>2</label>
    </ligand>
</feature>
<feature type="binding site" evidence="6">
    <location>
        <position position="178"/>
    </location>
    <ligand>
        <name>Ca(2+)</name>
        <dbReference type="ChEBI" id="CHEBI:29108"/>
        <label>3</label>
    </ligand>
</feature>
<evidence type="ECO:0000256" key="4">
    <source>
        <dbReference type="ARBA" id="ARBA00022833"/>
    </source>
</evidence>
<feature type="domain" description="Peptidase metallopeptidase" evidence="7">
    <location>
        <begin position="111"/>
        <end position="246"/>
    </location>
</feature>